<evidence type="ECO:0000313" key="2">
    <source>
        <dbReference type="EMBL" id="AYV83825.1"/>
    </source>
</evidence>
<keyword evidence="1" id="KW-1133">Transmembrane helix</keyword>
<feature type="transmembrane region" description="Helical" evidence="1">
    <location>
        <begin position="91"/>
        <end position="115"/>
    </location>
</feature>
<organism evidence="2">
    <name type="scientific">Hyperionvirus sp</name>
    <dbReference type="NCBI Taxonomy" id="2487770"/>
    <lineage>
        <taxon>Viruses</taxon>
        <taxon>Varidnaviria</taxon>
        <taxon>Bamfordvirae</taxon>
        <taxon>Nucleocytoviricota</taxon>
        <taxon>Megaviricetes</taxon>
        <taxon>Imitervirales</taxon>
        <taxon>Mimiviridae</taxon>
        <taxon>Klosneuvirinae</taxon>
    </lineage>
</organism>
<accession>A0A3G5A9B7</accession>
<feature type="transmembrane region" description="Helical" evidence="1">
    <location>
        <begin position="57"/>
        <end position="79"/>
    </location>
</feature>
<gene>
    <name evidence="2" type="ORF">Hyperionvirus12_22</name>
</gene>
<dbReference type="PROSITE" id="PS51257">
    <property type="entry name" value="PROKAR_LIPOPROTEIN"/>
    <property type="match status" value="1"/>
</dbReference>
<dbReference type="EMBL" id="MK072394">
    <property type="protein sequence ID" value="AYV83825.1"/>
    <property type="molecule type" value="Genomic_DNA"/>
</dbReference>
<name>A0A3G5A9B7_9VIRU</name>
<reference evidence="2" key="1">
    <citation type="submission" date="2018-10" db="EMBL/GenBank/DDBJ databases">
        <title>Hidden diversity of soil giant viruses.</title>
        <authorList>
            <person name="Schulz F."/>
            <person name="Alteio L."/>
            <person name="Goudeau D."/>
            <person name="Ryan E.M."/>
            <person name="Malmstrom R.R."/>
            <person name="Blanchard J."/>
            <person name="Woyke T."/>
        </authorList>
    </citation>
    <scope>NUCLEOTIDE SEQUENCE</scope>
    <source>
        <strain evidence="2">HYV1</strain>
    </source>
</reference>
<feature type="transmembrane region" description="Helical" evidence="1">
    <location>
        <begin position="138"/>
        <end position="160"/>
    </location>
</feature>
<keyword evidence="1" id="KW-0812">Transmembrane</keyword>
<feature type="transmembrane region" description="Helical" evidence="1">
    <location>
        <begin position="12"/>
        <end position="37"/>
    </location>
</feature>
<keyword evidence="1" id="KW-0472">Membrane</keyword>
<proteinExistence type="predicted"/>
<protein>
    <submittedName>
        <fullName evidence="2">Uncharacterized protein</fullName>
    </submittedName>
</protein>
<evidence type="ECO:0000256" key="1">
    <source>
        <dbReference type="SAM" id="Phobius"/>
    </source>
</evidence>
<sequence>MLRSVIKPYCPLVVKIICTGIVLGIFGGSCGFSMMKLIREKVDYYLIGEGALCNNFYAYNVLLTMFDFGDLAVILMLIYCVKKHFDRCETVIAVFQIFIAIIEVIAFGYSVALILDNSFSSLGDKCTNDPEISLYYNIHYVVSVVRFSVTSIVVVVAWCYSMYLNGKE</sequence>